<dbReference type="RefSeq" id="WP_049682322.1">
    <property type="nucleotide sequence ID" value="NZ_LFZW01000001.1"/>
</dbReference>
<accession>A0A0K9GXJ0</accession>
<proteinExistence type="predicted"/>
<organism evidence="2 3">
    <name type="scientific">Peribacillus loiseleuriae</name>
    <dbReference type="NCBI Taxonomy" id="1679170"/>
    <lineage>
        <taxon>Bacteria</taxon>
        <taxon>Bacillati</taxon>
        <taxon>Bacillota</taxon>
        <taxon>Bacilli</taxon>
        <taxon>Bacillales</taxon>
        <taxon>Bacillaceae</taxon>
        <taxon>Peribacillus</taxon>
    </lineage>
</organism>
<name>A0A0K9GXJ0_9BACI</name>
<evidence type="ECO:0000313" key="2">
    <source>
        <dbReference type="EMBL" id="KMY50972.1"/>
    </source>
</evidence>
<keyword evidence="1" id="KW-0812">Transmembrane</keyword>
<evidence type="ECO:0000313" key="3">
    <source>
        <dbReference type="Proteomes" id="UP000037146"/>
    </source>
</evidence>
<dbReference type="EMBL" id="LFZW01000001">
    <property type="protein sequence ID" value="KMY50972.1"/>
    <property type="molecule type" value="Genomic_DNA"/>
</dbReference>
<feature type="transmembrane region" description="Helical" evidence="1">
    <location>
        <begin position="6"/>
        <end position="28"/>
    </location>
</feature>
<protein>
    <submittedName>
        <fullName evidence="2">Uncharacterized protein</fullName>
    </submittedName>
</protein>
<sequence length="82" mass="8945">MDSKQTKAIVIAGLFGIFLIIAILCVYLSSPKEKEKPVAHVDVLEKVHTGGTTMPASEDLLTEEQVENVEAYISEVVATKKE</sequence>
<evidence type="ECO:0000256" key="1">
    <source>
        <dbReference type="SAM" id="Phobius"/>
    </source>
</evidence>
<dbReference type="AlphaFoldDB" id="A0A0K9GXJ0"/>
<keyword evidence="1" id="KW-1133">Transmembrane helix</keyword>
<reference evidence="3" key="1">
    <citation type="submission" date="2015-07" db="EMBL/GenBank/DDBJ databases">
        <title>Genome sequencing project for genomic taxonomy and phylogenomics of Bacillus-like bacteria.</title>
        <authorList>
            <person name="Liu B."/>
            <person name="Wang J."/>
            <person name="Zhu Y."/>
            <person name="Liu G."/>
            <person name="Chen Q."/>
            <person name="Chen Z."/>
            <person name="Lan J."/>
            <person name="Che J."/>
            <person name="Ge C."/>
            <person name="Shi H."/>
            <person name="Pan Z."/>
            <person name="Liu X."/>
        </authorList>
    </citation>
    <scope>NUCLEOTIDE SEQUENCE [LARGE SCALE GENOMIC DNA]</scope>
    <source>
        <strain evidence="3">FJAT-27997</strain>
    </source>
</reference>
<gene>
    <name evidence="2" type="ORF">AC625_16745</name>
</gene>
<dbReference type="PATRIC" id="fig|1679170.3.peg.3804"/>
<dbReference type="Proteomes" id="UP000037146">
    <property type="component" value="Unassembled WGS sequence"/>
</dbReference>
<keyword evidence="3" id="KW-1185">Reference proteome</keyword>
<comment type="caution">
    <text evidence="2">The sequence shown here is derived from an EMBL/GenBank/DDBJ whole genome shotgun (WGS) entry which is preliminary data.</text>
</comment>
<keyword evidence="1" id="KW-0472">Membrane</keyword>